<reference evidence="8" key="1">
    <citation type="submission" date="2016-11" db="EMBL/GenBank/DDBJ databases">
        <title>Draft Genome Sequence of Marinobacter hydrocarbonoclasticus strain STW2, a polyaromatic aromatic hydrocarbon degrading and denitrifying bacterium from rhizosphere of Seagrass Enhalus acodoides.</title>
        <authorList>
            <person name="Ling J."/>
            <person name="Dong J."/>
        </authorList>
    </citation>
    <scope>NUCLEOTIDE SEQUENCE [LARGE SCALE GENOMIC DNA]</scope>
    <source>
        <strain evidence="8">STW2</strain>
    </source>
</reference>
<dbReference type="InterPro" id="IPR051313">
    <property type="entry name" value="Bact_iron-sidero_bind"/>
</dbReference>
<dbReference type="AlphaFoldDB" id="A0A1M2V0E8"/>
<dbReference type="Pfam" id="PF01497">
    <property type="entry name" value="Peripla_BP_2"/>
    <property type="match status" value="1"/>
</dbReference>
<evidence type="ECO:0000313" key="9">
    <source>
        <dbReference type="Proteomes" id="UP000183986"/>
    </source>
</evidence>
<dbReference type="Gene3D" id="3.40.50.1980">
    <property type="entry name" value="Nitrogenase molybdenum iron protein domain"/>
    <property type="match status" value="2"/>
</dbReference>
<dbReference type="GO" id="GO:0030288">
    <property type="term" value="C:outer membrane-bounded periplasmic space"/>
    <property type="evidence" value="ECO:0007669"/>
    <property type="project" value="TreeGrafter"/>
</dbReference>
<feature type="domain" description="Fe/B12 periplasmic-binding" evidence="7">
    <location>
        <begin position="45"/>
        <end position="311"/>
    </location>
</feature>
<evidence type="ECO:0000256" key="6">
    <source>
        <dbReference type="SAM" id="SignalP"/>
    </source>
</evidence>
<dbReference type="EMBL" id="MPKY01000001">
    <property type="protein sequence ID" value="OJT01058.1"/>
    <property type="molecule type" value="Genomic_DNA"/>
</dbReference>
<evidence type="ECO:0000256" key="4">
    <source>
        <dbReference type="ARBA" id="ARBA00022496"/>
    </source>
</evidence>
<evidence type="ECO:0000256" key="5">
    <source>
        <dbReference type="ARBA" id="ARBA00022729"/>
    </source>
</evidence>
<keyword evidence="4" id="KW-0406">Ion transport</keyword>
<comment type="caution">
    <text evidence="8">The sequence shown here is derived from an EMBL/GenBank/DDBJ whole genome shotgun (WGS) entry which is preliminary data.</text>
</comment>
<evidence type="ECO:0000256" key="2">
    <source>
        <dbReference type="ARBA" id="ARBA00008814"/>
    </source>
</evidence>
<feature type="chain" id="PRO_5012340829" evidence="6">
    <location>
        <begin position="28"/>
        <end position="312"/>
    </location>
</feature>
<protein>
    <submittedName>
        <fullName evidence="8">ABC transporter substrate-binding protein</fullName>
    </submittedName>
</protein>
<name>A0A1M2V0E8_MARNT</name>
<organism evidence="8 9">
    <name type="scientific">Marinobacter nauticus</name>
    <name type="common">Marinobacter hydrocarbonoclasticus</name>
    <name type="synonym">Marinobacter aquaeolei</name>
    <dbReference type="NCBI Taxonomy" id="2743"/>
    <lineage>
        <taxon>Bacteria</taxon>
        <taxon>Pseudomonadati</taxon>
        <taxon>Pseudomonadota</taxon>
        <taxon>Gammaproteobacteria</taxon>
        <taxon>Pseudomonadales</taxon>
        <taxon>Marinobacteraceae</taxon>
        <taxon>Marinobacter</taxon>
    </lineage>
</organism>
<dbReference type="PANTHER" id="PTHR30532:SF1">
    <property type="entry name" value="IRON(3+)-HYDROXAMATE-BINDING PROTEIN FHUD"/>
    <property type="match status" value="1"/>
</dbReference>
<dbReference type="SUPFAM" id="SSF53807">
    <property type="entry name" value="Helical backbone' metal receptor"/>
    <property type="match status" value="1"/>
</dbReference>
<dbReference type="PRINTS" id="PR01715">
    <property type="entry name" value="FERRIBNDNGPP"/>
</dbReference>
<keyword evidence="5 6" id="KW-0732">Signal</keyword>
<dbReference type="Proteomes" id="UP000183986">
    <property type="component" value="Unassembled WGS sequence"/>
</dbReference>
<proteinExistence type="inferred from homology"/>
<keyword evidence="4" id="KW-0408">Iron</keyword>
<dbReference type="OrthoDB" id="6160519at2"/>
<evidence type="ECO:0000256" key="3">
    <source>
        <dbReference type="ARBA" id="ARBA00022448"/>
    </source>
</evidence>
<keyword evidence="3" id="KW-0813">Transport</keyword>
<dbReference type="CDD" id="cd01146">
    <property type="entry name" value="FhuD"/>
    <property type="match status" value="1"/>
</dbReference>
<accession>A0A1M2V0E8</accession>
<feature type="signal peptide" evidence="6">
    <location>
        <begin position="1"/>
        <end position="27"/>
    </location>
</feature>
<evidence type="ECO:0000259" key="7">
    <source>
        <dbReference type="PROSITE" id="PS50983"/>
    </source>
</evidence>
<comment type="subcellular location">
    <subcellularLocation>
        <location evidence="1">Cell envelope</location>
    </subcellularLocation>
</comment>
<comment type="similarity">
    <text evidence="2">Belongs to the bacterial solute-binding protein 8 family.</text>
</comment>
<dbReference type="PROSITE" id="PS50983">
    <property type="entry name" value="FE_B12_PBP"/>
    <property type="match status" value="1"/>
</dbReference>
<sequence length="312" mass="34091">MCTEQRASRPLAYLCLLALIISQPAHPGTWSHEKGTLTLPRPPERIVALNWAATEALLLLGITPVGVADRDGYSAWVQAPELPGGIANVGTRVAPSLEAIAELKPDLIVTSAEMAPAAELLERIAPTYVISVYKEGSAPFTKAREMLTTLGQMLGREDLAEAILIDIDETLEQQRTRLAEAGLDRQPVALVNFLDDRHVRIYAHNGLYQTTLKALGLSNAWPHEGNYWGFSVVGLEAIAPYHDSRIVVISPTLPGLSDHLAGSPFWTYLPAVKRNQVYQIEPVWPFGGVYPVKRLAILLADALLEGGRNNVR</sequence>
<dbReference type="InterPro" id="IPR002491">
    <property type="entry name" value="ABC_transptr_periplasmic_BD"/>
</dbReference>
<gene>
    <name evidence="8" type="ORF">BEE62_13910</name>
</gene>
<keyword evidence="4" id="KW-0410">Iron transport</keyword>
<evidence type="ECO:0000256" key="1">
    <source>
        <dbReference type="ARBA" id="ARBA00004196"/>
    </source>
</evidence>
<dbReference type="GO" id="GO:1901678">
    <property type="term" value="P:iron coordination entity transport"/>
    <property type="evidence" value="ECO:0007669"/>
    <property type="project" value="UniProtKB-ARBA"/>
</dbReference>
<dbReference type="PANTHER" id="PTHR30532">
    <property type="entry name" value="IRON III DICITRATE-BINDING PERIPLASMIC PROTEIN"/>
    <property type="match status" value="1"/>
</dbReference>
<keyword evidence="9" id="KW-1185">Reference proteome</keyword>
<evidence type="ECO:0000313" key="8">
    <source>
        <dbReference type="EMBL" id="OJT01058.1"/>
    </source>
</evidence>